<evidence type="ECO:0000313" key="1">
    <source>
        <dbReference type="EMBL" id="QJA64940.1"/>
    </source>
</evidence>
<dbReference type="EMBL" id="MT142516">
    <property type="protein sequence ID" value="QJA83702.1"/>
    <property type="molecule type" value="Genomic_DNA"/>
</dbReference>
<organism evidence="2">
    <name type="scientific">viral metagenome</name>
    <dbReference type="NCBI Taxonomy" id="1070528"/>
    <lineage>
        <taxon>unclassified sequences</taxon>
        <taxon>metagenomes</taxon>
        <taxon>organismal metagenomes</taxon>
    </lineage>
</organism>
<proteinExistence type="predicted"/>
<gene>
    <name evidence="2" type="ORF">MM415A00259_0027</name>
    <name evidence="1" type="ORF">MM415B00452_0041</name>
</gene>
<reference evidence="2" key="1">
    <citation type="submission" date="2020-03" db="EMBL/GenBank/DDBJ databases">
        <title>The deep terrestrial virosphere.</title>
        <authorList>
            <person name="Holmfeldt K."/>
            <person name="Nilsson E."/>
            <person name="Simone D."/>
            <person name="Lopez-Fernandez M."/>
            <person name="Wu X."/>
            <person name="de Brujin I."/>
            <person name="Lundin D."/>
            <person name="Andersson A."/>
            <person name="Bertilsson S."/>
            <person name="Dopson M."/>
        </authorList>
    </citation>
    <scope>NUCLEOTIDE SEQUENCE</scope>
    <source>
        <strain evidence="2">MM415A00259</strain>
        <strain evidence="1">MM415B00452</strain>
    </source>
</reference>
<name>A0A6M3KPG5_9ZZZZ</name>
<sequence length="141" mass="16350">MKCKATVKLVDNTGKILLQGSGKFPKEGEIVTLSWGKVRSLDQNSLYWKYLEWIMEYGNLKNEGWMSKDELHEAFKNRLLVKRITTRAGFKTIQVGSTADLDAIAFMNYIENVDKIVCEYFSIDTSVFWREYHSMYAKGND</sequence>
<dbReference type="AlphaFoldDB" id="A0A6M3KPG5"/>
<dbReference type="EMBL" id="MT141529">
    <property type="protein sequence ID" value="QJA64940.1"/>
    <property type="molecule type" value="Genomic_DNA"/>
</dbReference>
<dbReference type="Gene3D" id="1.10.3790.10">
    <property type="entry name" value="NinB"/>
    <property type="match status" value="1"/>
</dbReference>
<dbReference type="InterPro" id="IPR036619">
    <property type="entry name" value="NinB_sf"/>
</dbReference>
<accession>A0A6M3KPG5</accession>
<protein>
    <submittedName>
        <fullName evidence="2">Uncharacterized protein</fullName>
    </submittedName>
</protein>
<evidence type="ECO:0000313" key="2">
    <source>
        <dbReference type="EMBL" id="QJA83702.1"/>
    </source>
</evidence>